<sequence>MTRNLEITLLRAFVTIADRGSMTAAAHTLHLTQGAISQRVAKLEAMSGPLFFRDHRDMRLTPLGERLLGHARRLLALHDVILAEMTAGTLEGKICLGAPPDMVGTHLGSILKAFTLAHPQVELSMVCAASPELLRTLNEGKIDIALIEELPGPSSGECLAVDRLVWVGAKGGTAHQMSPVPVSLVVETCVFRRPVLDTLRKHDIPWRTVFENGSIDATIATVRSDLAIGAFLESTVPADLDILPPQSGLPELPSFAINLHVSKGQDSPAVLELAQQIRENLIPVRAPVRLTGTES</sequence>
<evidence type="ECO:0000256" key="3">
    <source>
        <dbReference type="ARBA" id="ARBA00023125"/>
    </source>
</evidence>
<feature type="domain" description="HTH lysR-type" evidence="5">
    <location>
        <begin position="5"/>
        <end position="61"/>
    </location>
</feature>
<dbReference type="InterPro" id="IPR036390">
    <property type="entry name" value="WH_DNA-bd_sf"/>
</dbReference>
<keyword evidence="3" id="KW-0238">DNA-binding</keyword>
<dbReference type="Gene3D" id="3.40.190.10">
    <property type="entry name" value="Periplasmic binding protein-like II"/>
    <property type="match status" value="2"/>
</dbReference>
<keyword evidence="2" id="KW-0805">Transcription regulation</keyword>
<dbReference type="Proteomes" id="UP000826462">
    <property type="component" value="Chromosome 1"/>
</dbReference>
<dbReference type="PANTHER" id="PTHR30579:SF7">
    <property type="entry name" value="HTH-TYPE TRANSCRIPTIONAL REGULATOR LRHA-RELATED"/>
    <property type="match status" value="1"/>
</dbReference>
<dbReference type="PANTHER" id="PTHR30579">
    <property type="entry name" value="TRANSCRIPTIONAL REGULATOR"/>
    <property type="match status" value="1"/>
</dbReference>
<accession>A0ABX8UKP5</accession>
<dbReference type="Gene3D" id="1.10.10.10">
    <property type="entry name" value="Winged helix-like DNA-binding domain superfamily/Winged helix DNA-binding domain"/>
    <property type="match status" value="1"/>
</dbReference>
<proteinExistence type="inferred from homology"/>
<dbReference type="InterPro" id="IPR050176">
    <property type="entry name" value="LTTR"/>
</dbReference>
<dbReference type="InterPro" id="IPR036388">
    <property type="entry name" value="WH-like_DNA-bd_sf"/>
</dbReference>
<evidence type="ECO:0000313" key="6">
    <source>
        <dbReference type="EMBL" id="QYD69281.1"/>
    </source>
</evidence>
<evidence type="ECO:0000256" key="1">
    <source>
        <dbReference type="ARBA" id="ARBA00009437"/>
    </source>
</evidence>
<keyword evidence="4" id="KW-0804">Transcription</keyword>
<evidence type="ECO:0000256" key="4">
    <source>
        <dbReference type="ARBA" id="ARBA00023163"/>
    </source>
</evidence>
<gene>
    <name evidence="6" type="ORF">KZJ38_02535</name>
</gene>
<evidence type="ECO:0000313" key="7">
    <source>
        <dbReference type="Proteomes" id="UP000826462"/>
    </source>
</evidence>
<dbReference type="InterPro" id="IPR000847">
    <property type="entry name" value="LysR_HTH_N"/>
</dbReference>
<dbReference type="SUPFAM" id="SSF46785">
    <property type="entry name" value="Winged helix' DNA-binding domain"/>
    <property type="match status" value="1"/>
</dbReference>
<dbReference type="Pfam" id="PF03466">
    <property type="entry name" value="LysR_substrate"/>
    <property type="match status" value="1"/>
</dbReference>
<protein>
    <submittedName>
        <fullName evidence="6">LysR family transcriptional regulator</fullName>
    </submittedName>
</protein>
<evidence type="ECO:0000256" key="2">
    <source>
        <dbReference type="ARBA" id="ARBA00023015"/>
    </source>
</evidence>
<dbReference type="InterPro" id="IPR005119">
    <property type="entry name" value="LysR_subst-bd"/>
</dbReference>
<keyword evidence="7" id="KW-1185">Reference proteome</keyword>
<dbReference type="SUPFAM" id="SSF53850">
    <property type="entry name" value="Periplasmic binding protein-like II"/>
    <property type="match status" value="1"/>
</dbReference>
<evidence type="ECO:0000259" key="5">
    <source>
        <dbReference type="PROSITE" id="PS50931"/>
    </source>
</evidence>
<organism evidence="6 7">
    <name type="scientific">Paraburkholderia edwinii</name>
    <dbReference type="NCBI Taxonomy" id="2861782"/>
    <lineage>
        <taxon>Bacteria</taxon>
        <taxon>Pseudomonadati</taxon>
        <taxon>Pseudomonadota</taxon>
        <taxon>Betaproteobacteria</taxon>
        <taxon>Burkholderiales</taxon>
        <taxon>Burkholderiaceae</taxon>
        <taxon>Paraburkholderia</taxon>
    </lineage>
</organism>
<dbReference type="RefSeq" id="WP_219798648.1">
    <property type="nucleotide sequence ID" value="NZ_CP080095.1"/>
</dbReference>
<reference evidence="6 7" key="1">
    <citation type="submission" date="2021-07" db="EMBL/GenBank/DDBJ databases">
        <title>Paraburkholderia edwinii protects Aspergillus sp. from phenazines by acting as a toxin sponge.</title>
        <authorList>
            <person name="Dahlstrom K.M."/>
            <person name="Newman D.K."/>
        </authorList>
    </citation>
    <scope>NUCLEOTIDE SEQUENCE [LARGE SCALE GENOMIC DNA]</scope>
    <source>
        <strain evidence="6 7">Pe01</strain>
    </source>
</reference>
<comment type="similarity">
    <text evidence="1">Belongs to the LysR transcriptional regulatory family.</text>
</comment>
<dbReference type="PROSITE" id="PS50931">
    <property type="entry name" value="HTH_LYSR"/>
    <property type="match status" value="1"/>
</dbReference>
<dbReference type="EMBL" id="CP080095">
    <property type="protein sequence ID" value="QYD69281.1"/>
    <property type="molecule type" value="Genomic_DNA"/>
</dbReference>
<name>A0ABX8UKP5_9BURK</name>
<dbReference type="Pfam" id="PF00126">
    <property type="entry name" value="HTH_1"/>
    <property type="match status" value="1"/>
</dbReference>